<dbReference type="GO" id="GO:0008168">
    <property type="term" value="F:methyltransferase activity"/>
    <property type="evidence" value="ECO:0007669"/>
    <property type="project" value="UniProtKB-KW"/>
</dbReference>
<evidence type="ECO:0000313" key="2">
    <source>
        <dbReference type="Proteomes" id="UP001595528"/>
    </source>
</evidence>
<name>A0ABV7KY96_9PROT</name>
<evidence type="ECO:0000313" key="1">
    <source>
        <dbReference type="EMBL" id="MFC3227199.1"/>
    </source>
</evidence>
<sequence>MARTGIGARLMAALRGGDRLKAAELRVAELEWELSKQRPFDDPPSYSGDMMATWYKSVDFLKDPRFMAAYQRGMDSGHILGRPEGSRMDIHIEWRIHTCCWAGAHALNLEGDFVECGVNTGIMSLAVCDYVDFNSTGRSFWLFDTFQGIPMEQLTDDERAEGKENAPGRYFDCYELAKANFAPFPNARLVQGRVPETLSQVEIEKVAYLSIDMNIVEPERAALMHFWPRLVPGAVVVLDDYGWLQYGLQKKAHDEFARSQGTEIMLLPTGQGLMVKP</sequence>
<dbReference type="PANTHER" id="PTHR40036">
    <property type="entry name" value="MACROCIN O-METHYLTRANSFERASE"/>
    <property type="match status" value="1"/>
</dbReference>
<comment type="caution">
    <text evidence="1">The sequence shown here is derived from an EMBL/GenBank/DDBJ whole genome shotgun (WGS) entry which is preliminary data.</text>
</comment>
<dbReference type="EMBL" id="JBHRTR010000020">
    <property type="protein sequence ID" value="MFC3227199.1"/>
    <property type="molecule type" value="Genomic_DNA"/>
</dbReference>
<dbReference type="GO" id="GO:0032259">
    <property type="term" value="P:methylation"/>
    <property type="evidence" value="ECO:0007669"/>
    <property type="project" value="UniProtKB-KW"/>
</dbReference>
<dbReference type="SUPFAM" id="SSF53335">
    <property type="entry name" value="S-adenosyl-L-methionine-dependent methyltransferases"/>
    <property type="match status" value="1"/>
</dbReference>
<keyword evidence="2" id="KW-1185">Reference proteome</keyword>
<reference evidence="2" key="1">
    <citation type="journal article" date="2019" name="Int. J. Syst. Evol. Microbiol.">
        <title>The Global Catalogue of Microorganisms (GCM) 10K type strain sequencing project: providing services to taxonomists for standard genome sequencing and annotation.</title>
        <authorList>
            <consortium name="The Broad Institute Genomics Platform"/>
            <consortium name="The Broad Institute Genome Sequencing Center for Infectious Disease"/>
            <person name="Wu L."/>
            <person name="Ma J."/>
        </authorList>
    </citation>
    <scope>NUCLEOTIDE SEQUENCE [LARGE SCALE GENOMIC DNA]</scope>
    <source>
        <strain evidence="2">KCTC 42964</strain>
    </source>
</reference>
<gene>
    <name evidence="1" type="ORF">ACFOGJ_08165</name>
</gene>
<protein>
    <submittedName>
        <fullName evidence="1">TylF/MycF/NovP-related O-methyltransferase</fullName>
        <ecNumber evidence="1">2.1.1.-</ecNumber>
    </submittedName>
</protein>
<keyword evidence="1" id="KW-0489">Methyltransferase</keyword>
<dbReference type="RefSeq" id="WP_379899360.1">
    <property type="nucleotide sequence ID" value="NZ_JBHRTR010000020.1"/>
</dbReference>
<organism evidence="1 2">
    <name type="scientific">Marinibaculum pumilum</name>
    <dbReference type="NCBI Taxonomy" id="1766165"/>
    <lineage>
        <taxon>Bacteria</taxon>
        <taxon>Pseudomonadati</taxon>
        <taxon>Pseudomonadota</taxon>
        <taxon>Alphaproteobacteria</taxon>
        <taxon>Rhodospirillales</taxon>
        <taxon>Rhodospirillaceae</taxon>
        <taxon>Marinibaculum</taxon>
    </lineage>
</organism>
<accession>A0ABV7KY96</accession>
<dbReference type="PANTHER" id="PTHR40036:SF1">
    <property type="entry name" value="MACROCIN O-METHYLTRANSFERASE"/>
    <property type="match status" value="1"/>
</dbReference>
<dbReference type="InterPro" id="IPR029063">
    <property type="entry name" value="SAM-dependent_MTases_sf"/>
</dbReference>
<dbReference type="Gene3D" id="3.40.50.150">
    <property type="entry name" value="Vaccinia Virus protein VP39"/>
    <property type="match status" value="1"/>
</dbReference>
<dbReference type="Proteomes" id="UP001595528">
    <property type="component" value="Unassembled WGS sequence"/>
</dbReference>
<keyword evidence="1" id="KW-0808">Transferase</keyword>
<dbReference type="InterPro" id="IPR008884">
    <property type="entry name" value="TylF_MeTrfase"/>
</dbReference>
<dbReference type="EC" id="2.1.1.-" evidence="1"/>
<dbReference type="Pfam" id="PF05711">
    <property type="entry name" value="TylF"/>
    <property type="match status" value="1"/>
</dbReference>
<proteinExistence type="predicted"/>